<dbReference type="PANTHER" id="PTHR33099:SF7">
    <property type="entry name" value="MYND-TYPE DOMAIN-CONTAINING PROTEIN"/>
    <property type="match status" value="1"/>
</dbReference>
<gene>
    <name evidence="1" type="ORF">PHYSODRAFT_480025</name>
    <name evidence="2" type="ORF">PHYSODRAFT_485331</name>
</gene>
<evidence type="ECO:0000313" key="2">
    <source>
        <dbReference type="EMBL" id="EGZ25998.1"/>
    </source>
</evidence>
<dbReference type="Gene3D" id="2.60.120.620">
    <property type="entry name" value="q2cbj1_9rhob like domain"/>
    <property type="match status" value="1"/>
</dbReference>
<dbReference type="PANTHER" id="PTHR33099">
    <property type="entry name" value="FE2OG DIOXYGENASE DOMAIN-CONTAINING PROTEIN"/>
    <property type="match status" value="1"/>
</dbReference>
<proteinExistence type="predicted"/>
<dbReference type="InParanoid" id="G4YUR7"/>
<dbReference type="GeneID" id="20655209"/>
<dbReference type="EMBL" id="JH159152">
    <property type="protein sequence ID" value="EGZ25992.1"/>
    <property type="molecule type" value="Genomic_DNA"/>
</dbReference>
<protein>
    <recommendedName>
        <fullName evidence="4">Fe2OG dioxygenase domain-containing protein</fullName>
    </recommendedName>
</protein>
<reference evidence="1 3" key="1">
    <citation type="journal article" date="2006" name="Science">
        <title>Phytophthora genome sequences uncover evolutionary origins and mechanisms of pathogenesis.</title>
        <authorList>
            <person name="Tyler B.M."/>
            <person name="Tripathy S."/>
            <person name="Zhang X."/>
            <person name="Dehal P."/>
            <person name="Jiang R.H."/>
            <person name="Aerts A."/>
            <person name="Arredondo F.D."/>
            <person name="Baxter L."/>
            <person name="Bensasson D."/>
            <person name="Beynon J.L."/>
            <person name="Chapman J."/>
            <person name="Damasceno C.M."/>
            <person name="Dorrance A.E."/>
            <person name="Dou D."/>
            <person name="Dickerman A.W."/>
            <person name="Dubchak I.L."/>
            <person name="Garbelotto M."/>
            <person name="Gijzen M."/>
            <person name="Gordon S.G."/>
            <person name="Govers F."/>
            <person name="Grunwald N.J."/>
            <person name="Huang W."/>
            <person name="Ivors K.L."/>
            <person name="Jones R.W."/>
            <person name="Kamoun S."/>
            <person name="Krampis K."/>
            <person name="Lamour K.H."/>
            <person name="Lee M.K."/>
            <person name="McDonald W.H."/>
            <person name="Medina M."/>
            <person name="Meijer H.J."/>
            <person name="Nordberg E.K."/>
            <person name="Maclean D.J."/>
            <person name="Ospina-Giraldo M.D."/>
            <person name="Morris P.F."/>
            <person name="Phuntumart V."/>
            <person name="Putnam N.H."/>
            <person name="Rash S."/>
            <person name="Rose J.K."/>
            <person name="Sakihama Y."/>
            <person name="Salamov A.A."/>
            <person name="Savidor A."/>
            <person name="Scheuring C.F."/>
            <person name="Smith B.M."/>
            <person name="Sobral B.W."/>
            <person name="Terry A."/>
            <person name="Torto-Alalibo T.A."/>
            <person name="Win J."/>
            <person name="Xu Z."/>
            <person name="Zhang H."/>
            <person name="Grigoriev I.V."/>
            <person name="Rokhsar D.S."/>
            <person name="Boore J.L."/>
        </authorList>
    </citation>
    <scope>NUCLEOTIDE SEQUENCE [LARGE SCALE GENOMIC DNA]</scope>
    <source>
        <strain evidence="1 3">P6497</strain>
    </source>
</reference>
<dbReference type="Proteomes" id="UP000002640">
    <property type="component" value="Unassembled WGS sequence"/>
</dbReference>
<evidence type="ECO:0000313" key="1">
    <source>
        <dbReference type="EMBL" id="EGZ25992.1"/>
    </source>
</evidence>
<evidence type="ECO:0000313" key="3">
    <source>
        <dbReference type="Proteomes" id="UP000002640"/>
    </source>
</evidence>
<dbReference type="GeneID" id="20655870"/>
<dbReference type="RefSeq" id="XP_009521286.1">
    <property type="nucleotide sequence ID" value="XM_009522991.1"/>
</dbReference>
<organism evidence="3">
    <name type="scientific">Phytophthora sojae (strain P6497)</name>
    <name type="common">Soybean stem and root rot agent</name>
    <name type="synonym">Phytophthora megasperma f. sp. glycines</name>
    <dbReference type="NCBI Taxonomy" id="1094619"/>
    <lineage>
        <taxon>Eukaryota</taxon>
        <taxon>Sar</taxon>
        <taxon>Stramenopiles</taxon>
        <taxon>Oomycota</taxon>
        <taxon>Peronosporomycetes</taxon>
        <taxon>Peronosporales</taxon>
        <taxon>Peronosporaceae</taxon>
        <taxon>Phytophthora</taxon>
    </lineage>
</organism>
<sequence length="788" mass="87548">MAFKQDFKDGKWPFGAKGKPDDVPVPIGAACVKMSKTLENAGEYSFGGRAETLPPVPGIFVNEIGSIPLPLDESQAQKLITKCEKSPFGHGMNTKMDESVRKSWQLAPDQVEIKNPLWRTGIDDLTEIIASRLGYKGVPLQCVLHKLLVYGEGRHFVKRQDTEKENGMIAMLVVQPPSAHEGGDLVAYRNGEIEHRHDLGKSNGSAPYFCHYAVHYADAEHALENVSKGYRLALFYSISLPVSMRHLKRDPSQTSNDLSDLINAIAEEDGSFALLLSHEYTKKSIADLGSGALKGIDRARFRELEEANQVVADDKKLRFFIAKLVVKVDNTLGAGGVSFHPDKRKESISWYTTRGESLGGVRRSATFNFLNPGQETLSQMWIPHGVQKEDGYMGNEGPTKNTKYARYAIVAWPSANHAKQALKIMPFDVAIDEFYARKPVDAAALREFMKDIGARTKVEGKHSSPDVLSVKFCQLFCEVAVEAGDAISSRMRTTTLTSHCHKTGRLWHNVSLIPVITQIVRTFDWGDFGEALLDCLGRGTYGPIEEDTGYSAMEMALLILDGLDSGAAHSALLKLAMKESAKFTTEELCSSKVVGFILKWVVRSDSDPTVDRVADKFKQLDASLLSAALFEKSLECLSAVEITEDKTGLLGMLVSKRIEWLKNQIAELDKSFSWQMPNAQFPDNAKVEEFLRGPATTFTITKGVHRFKGFQDASNCAAKWTREAQTHASFKMKASAVYADAVVTITKTRKWFDECQRTFEKYKVELAQLLERTGGEIDCSDNKRARIE</sequence>
<dbReference type="KEGG" id="psoj:PHYSODRAFT_480025"/>
<name>G4YUR7_PHYSP</name>
<keyword evidence="3" id="KW-1185">Reference proteome</keyword>
<dbReference type="EMBL" id="JH159152">
    <property type="protein sequence ID" value="EGZ25998.1"/>
    <property type="molecule type" value="Genomic_DNA"/>
</dbReference>
<dbReference type="AlphaFoldDB" id="G4YUR7"/>
<dbReference type="KEGG" id="psoj:PHYSODRAFT_485331"/>
<accession>G4YUR7</accession>
<reference evidence="1" key="2">
    <citation type="submission" date="2011-09" db="EMBL/GenBank/DDBJ databases">
        <authorList>
            <consortium name="US DOE Joint Genome Institute (JGI-PGF)"/>
            <person name="Aerts A."/>
            <person name="Grimwood J."/>
            <person name="Schmutz J."/>
            <person name="Lucas S."/>
            <person name="Hammon N."/>
            <person name="Glavina del Rio T."/>
            <person name="Dalin E."/>
            <person name="Tice H."/>
            <person name="Pitluck S."/>
            <person name="Dehal P."/>
            <person name="Chapman J."/>
            <person name="Putman N.H."/>
            <person name="Salamov A.A."/>
            <person name="Terry A."/>
            <person name="Rokhsar D.S."/>
            <person name="Boore J.L."/>
            <person name="Tripathy S."/>
            <person name="Tyler B.M."/>
            <person name="Grigoriev I.V."/>
        </authorList>
    </citation>
    <scope>NUCLEOTIDE SEQUENCE</scope>
    <source>
        <strain evidence="1">P6497</strain>
    </source>
</reference>
<dbReference type="RefSeq" id="XP_009521280.1">
    <property type="nucleotide sequence ID" value="XM_009522985.1"/>
</dbReference>
<evidence type="ECO:0008006" key="4">
    <source>
        <dbReference type="Google" id="ProtNLM"/>
    </source>
</evidence>